<accession>A0A0D7WCU7</accession>
<dbReference type="Pfam" id="PF13630">
    <property type="entry name" value="SdpI"/>
    <property type="match status" value="1"/>
</dbReference>
<feature type="transmembrane region" description="Helical" evidence="1">
    <location>
        <begin position="64"/>
        <end position="81"/>
    </location>
</feature>
<evidence type="ECO:0000313" key="2">
    <source>
        <dbReference type="EMBL" id="KJD36528.1"/>
    </source>
</evidence>
<dbReference type="OrthoDB" id="3173919at2"/>
<dbReference type="STRING" id="1435349.PW52_02425"/>
<comment type="caution">
    <text evidence="2">The sequence shown here is derived from an EMBL/GenBank/DDBJ whole genome shotgun (WGS) entry which is preliminary data.</text>
</comment>
<gene>
    <name evidence="2" type="ORF">PW52_02425</name>
</gene>
<keyword evidence="3" id="KW-1185">Reference proteome</keyword>
<evidence type="ECO:0000256" key="1">
    <source>
        <dbReference type="SAM" id="Phobius"/>
    </source>
</evidence>
<sequence length="119" mass="13497">MNLSFHNPLFFIPLVSGLIFISTGFVMLKFPPKKINGLYGYRTSSSMKNQERWDFSQKLASIEMIKLGAVLTLTSVIGLIFKTDDKIGMLLGLALMMLIVVFLIIRVENAIKKKFTKHK</sequence>
<keyword evidence="1" id="KW-0472">Membrane</keyword>
<dbReference type="EMBL" id="JTDW01000002">
    <property type="protein sequence ID" value="KJD36528.1"/>
    <property type="molecule type" value="Genomic_DNA"/>
</dbReference>
<feature type="transmembrane region" description="Helical" evidence="1">
    <location>
        <begin position="6"/>
        <end position="28"/>
    </location>
</feature>
<reference evidence="2 3" key="1">
    <citation type="submission" date="2014-11" db="EMBL/GenBank/DDBJ databases">
        <title>Tamlana sedimentorum sp. nov., isolated from shallow sand sediments of the Sea of Japan.</title>
        <authorList>
            <person name="Romanenko L.A."/>
        </authorList>
    </citation>
    <scope>NUCLEOTIDE SEQUENCE [LARGE SCALE GENOMIC DNA]</scope>
    <source>
        <strain evidence="2 3">JCM 19808</strain>
    </source>
</reference>
<evidence type="ECO:0000313" key="3">
    <source>
        <dbReference type="Proteomes" id="UP000032578"/>
    </source>
</evidence>
<feature type="transmembrane region" description="Helical" evidence="1">
    <location>
        <begin position="87"/>
        <end position="107"/>
    </location>
</feature>
<dbReference type="AlphaFoldDB" id="A0A0D7WCU7"/>
<organism evidence="2 3">
    <name type="scientific">Neotamlana sedimentorum</name>
    <dbReference type="NCBI Taxonomy" id="1435349"/>
    <lineage>
        <taxon>Bacteria</taxon>
        <taxon>Pseudomonadati</taxon>
        <taxon>Bacteroidota</taxon>
        <taxon>Flavobacteriia</taxon>
        <taxon>Flavobacteriales</taxon>
        <taxon>Flavobacteriaceae</taxon>
        <taxon>Neotamlana</taxon>
    </lineage>
</organism>
<protein>
    <recommendedName>
        <fullName evidence="4">SdpI/YhfL protein family</fullName>
    </recommendedName>
</protein>
<keyword evidence="1" id="KW-0812">Transmembrane</keyword>
<dbReference type="InterPro" id="IPR025962">
    <property type="entry name" value="SdpI/YhfL"/>
</dbReference>
<dbReference type="Proteomes" id="UP000032578">
    <property type="component" value="Unassembled WGS sequence"/>
</dbReference>
<dbReference type="RefSeq" id="WP_044631342.1">
    <property type="nucleotide sequence ID" value="NZ_JTDW01000002.1"/>
</dbReference>
<dbReference type="PATRIC" id="fig|1435349.4.peg.1189"/>
<name>A0A0D7WCU7_9FLAO</name>
<proteinExistence type="predicted"/>
<evidence type="ECO:0008006" key="4">
    <source>
        <dbReference type="Google" id="ProtNLM"/>
    </source>
</evidence>
<keyword evidence="1" id="KW-1133">Transmembrane helix</keyword>